<feature type="region of interest" description="Disordered" evidence="1">
    <location>
        <begin position="41"/>
        <end position="60"/>
    </location>
</feature>
<dbReference type="EMBL" id="BMXL01000001">
    <property type="protein sequence ID" value="GHD14509.1"/>
    <property type="molecule type" value="Genomic_DNA"/>
</dbReference>
<sequence length="60" mass="6201">MPERLPVPADGHGGDARPSVPVRGRPGVVPLPGRVRVFPGPVRPSASVRGDPGPGWCRTA</sequence>
<gene>
    <name evidence="2" type="ORF">GCM10007147_00620</name>
</gene>
<keyword evidence="3" id="KW-1185">Reference proteome</keyword>
<name>A0A918X6N4_9ACTN</name>
<feature type="region of interest" description="Disordered" evidence="1">
    <location>
        <begin position="1"/>
        <end position="27"/>
    </location>
</feature>
<accession>A0A918X6N4</accession>
<proteinExistence type="predicted"/>
<evidence type="ECO:0000313" key="2">
    <source>
        <dbReference type="EMBL" id="GHD14509.1"/>
    </source>
</evidence>
<feature type="compositionally biased region" description="Low complexity" evidence="1">
    <location>
        <begin position="17"/>
        <end position="27"/>
    </location>
</feature>
<evidence type="ECO:0000313" key="3">
    <source>
        <dbReference type="Proteomes" id="UP000654947"/>
    </source>
</evidence>
<reference evidence="2 3" key="1">
    <citation type="journal article" date="2014" name="Int. J. Syst. Evol. Microbiol.">
        <title>Complete genome sequence of Corynebacterium casei LMG S-19264T (=DSM 44701T), isolated from a smear-ripened cheese.</title>
        <authorList>
            <consortium name="US DOE Joint Genome Institute (JGI-PGF)"/>
            <person name="Walter F."/>
            <person name="Albersmeier A."/>
            <person name="Kalinowski J."/>
            <person name="Ruckert C."/>
        </authorList>
    </citation>
    <scope>NUCLEOTIDE SEQUENCE [LARGE SCALE GENOMIC DNA]</scope>
    <source>
        <strain evidence="2 3">KCTC 19473</strain>
    </source>
</reference>
<dbReference type="Proteomes" id="UP000654947">
    <property type="component" value="Unassembled WGS sequence"/>
</dbReference>
<protein>
    <submittedName>
        <fullName evidence="2">Uncharacterized protein</fullName>
    </submittedName>
</protein>
<comment type="caution">
    <text evidence="2">The sequence shown here is derived from an EMBL/GenBank/DDBJ whole genome shotgun (WGS) entry which is preliminary data.</text>
</comment>
<dbReference type="AlphaFoldDB" id="A0A918X6N4"/>
<evidence type="ECO:0000256" key="1">
    <source>
        <dbReference type="SAM" id="MobiDB-lite"/>
    </source>
</evidence>
<organism evidence="2 3">
    <name type="scientific">Nocardiopsis kunsanensis</name>
    <dbReference type="NCBI Taxonomy" id="141693"/>
    <lineage>
        <taxon>Bacteria</taxon>
        <taxon>Bacillati</taxon>
        <taxon>Actinomycetota</taxon>
        <taxon>Actinomycetes</taxon>
        <taxon>Streptosporangiales</taxon>
        <taxon>Nocardiopsidaceae</taxon>
        <taxon>Nocardiopsis</taxon>
    </lineage>
</organism>